<dbReference type="InterPro" id="IPR041694">
    <property type="entry name" value="ADH_N_2"/>
</dbReference>
<dbReference type="GO" id="GO:0016628">
    <property type="term" value="F:oxidoreductase activity, acting on the CH-CH group of donors, NAD or NADP as acceptor"/>
    <property type="evidence" value="ECO:0007669"/>
    <property type="project" value="InterPro"/>
</dbReference>
<dbReference type="Pfam" id="PF16884">
    <property type="entry name" value="ADH_N_2"/>
    <property type="match status" value="1"/>
</dbReference>
<evidence type="ECO:0000313" key="4">
    <source>
        <dbReference type="Proteomes" id="UP000284706"/>
    </source>
</evidence>
<dbReference type="EMBL" id="NHYE01005114">
    <property type="protein sequence ID" value="PPQ76838.1"/>
    <property type="molecule type" value="Genomic_DNA"/>
</dbReference>
<reference evidence="3 4" key="1">
    <citation type="journal article" date="2018" name="Evol. Lett.">
        <title>Horizontal gene cluster transfer increased hallucinogenic mushroom diversity.</title>
        <authorList>
            <person name="Reynolds H.T."/>
            <person name="Vijayakumar V."/>
            <person name="Gluck-Thaler E."/>
            <person name="Korotkin H.B."/>
            <person name="Matheny P.B."/>
            <person name="Slot J.C."/>
        </authorList>
    </citation>
    <scope>NUCLEOTIDE SEQUENCE [LARGE SCALE GENOMIC DNA]</scope>
    <source>
        <strain evidence="3 4">SRW20</strain>
    </source>
</reference>
<dbReference type="SMART" id="SM00829">
    <property type="entry name" value="PKS_ER"/>
    <property type="match status" value="1"/>
</dbReference>
<accession>A0A409WE76</accession>
<dbReference type="InParanoid" id="A0A409WE76"/>
<dbReference type="SUPFAM" id="SSF51735">
    <property type="entry name" value="NAD(P)-binding Rossmann-fold domains"/>
    <property type="match status" value="1"/>
</dbReference>
<keyword evidence="4" id="KW-1185">Reference proteome</keyword>
<dbReference type="Gene3D" id="3.90.180.10">
    <property type="entry name" value="Medium-chain alcohol dehydrogenases, catalytic domain"/>
    <property type="match status" value="1"/>
</dbReference>
<organism evidence="3 4">
    <name type="scientific">Gymnopilus dilepis</name>
    <dbReference type="NCBI Taxonomy" id="231916"/>
    <lineage>
        <taxon>Eukaryota</taxon>
        <taxon>Fungi</taxon>
        <taxon>Dikarya</taxon>
        <taxon>Basidiomycota</taxon>
        <taxon>Agaricomycotina</taxon>
        <taxon>Agaricomycetes</taxon>
        <taxon>Agaricomycetidae</taxon>
        <taxon>Agaricales</taxon>
        <taxon>Agaricineae</taxon>
        <taxon>Hymenogastraceae</taxon>
        <taxon>Gymnopilus</taxon>
    </lineage>
</organism>
<dbReference type="OrthoDB" id="809632at2759"/>
<keyword evidence="1" id="KW-0560">Oxidoreductase</keyword>
<dbReference type="InterPro" id="IPR013149">
    <property type="entry name" value="ADH-like_C"/>
</dbReference>
<dbReference type="InterPro" id="IPR045010">
    <property type="entry name" value="MDR_fam"/>
</dbReference>
<dbReference type="InterPro" id="IPR036291">
    <property type="entry name" value="NAD(P)-bd_dom_sf"/>
</dbReference>
<dbReference type="InterPro" id="IPR020843">
    <property type="entry name" value="ER"/>
</dbReference>
<gene>
    <name evidence="3" type="ORF">CVT26_002296</name>
</gene>
<dbReference type="AlphaFoldDB" id="A0A409WE76"/>
<protein>
    <recommendedName>
        <fullName evidence="2">Enoyl reductase (ER) domain-containing protein</fullName>
    </recommendedName>
</protein>
<dbReference type="Gene3D" id="3.40.50.720">
    <property type="entry name" value="NAD(P)-binding Rossmann-like Domain"/>
    <property type="match status" value="1"/>
</dbReference>
<dbReference type="Proteomes" id="UP000284706">
    <property type="component" value="Unassembled WGS sequence"/>
</dbReference>
<dbReference type="FunCoup" id="A0A409WE76">
    <property type="interactions" value="65"/>
</dbReference>
<dbReference type="InterPro" id="IPR011032">
    <property type="entry name" value="GroES-like_sf"/>
</dbReference>
<dbReference type="Pfam" id="PF00107">
    <property type="entry name" value="ADH_zinc_N"/>
    <property type="match status" value="1"/>
</dbReference>
<dbReference type="PANTHER" id="PTHR43205:SF7">
    <property type="entry name" value="PROSTAGLANDIN REDUCTASE 1"/>
    <property type="match status" value="1"/>
</dbReference>
<evidence type="ECO:0000313" key="3">
    <source>
        <dbReference type="EMBL" id="PPQ76838.1"/>
    </source>
</evidence>
<name>A0A409WE76_9AGAR</name>
<comment type="caution">
    <text evidence="3">The sequence shown here is derived from an EMBL/GenBank/DDBJ whole genome shotgun (WGS) entry which is preliminary data.</text>
</comment>
<proteinExistence type="predicted"/>
<feature type="domain" description="Enoyl reductase (ER)" evidence="2">
    <location>
        <begin position="103"/>
        <end position="355"/>
    </location>
</feature>
<evidence type="ECO:0000259" key="2">
    <source>
        <dbReference type="SMART" id="SM00829"/>
    </source>
</evidence>
<dbReference type="SUPFAM" id="SSF50129">
    <property type="entry name" value="GroES-like"/>
    <property type="match status" value="1"/>
</dbReference>
<sequence>MPTITNGRILFNSVPGDLPEPGKTTIYDESQALDLDTVPLNGGFLVKLLEISVDPYMKGRMHATSYEDIIPPFIIGKPLFSFGIGVVLRSENLQIRAGDHLHGMLEHAKYSVQKDPAAFDIIHNPLNLPWSNFLSVLGRPGKVEWLNPLSTNSHLKSGKTAFMAWREFAKAKKGEIVFVSTGAGSVGSLVIQFAKMDGLKVVASAGSDEKVQYMKGLGADVAFNYKTTKTADILRNEGPIDIYWDNVGGATLDAALEAANVNARFIECGMTTEYTDGGNIPVKKLLQIIIKSITLHGFFVDRLCPKWNEVFMNIVPSLVASEKLGFKEETFQGLEVVGHALLDLLKGKNVGKVVVHVAED</sequence>
<evidence type="ECO:0000256" key="1">
    <source>
        <dbReference type="ARBA" id="ARBA00023002"/>
    </source>
</evidence>
<dbReference type="PANTHER" id="PTHR43205">
    <property type="entry name" value="PROSTAGLANDIN REDUCTASE"/>
    <property type="match status" value="1"/>
</dbReference>
<dbReference type="CDD" id="cd05288">
    <property type="entry name" value="PGDH"/>
    <property type="match status" value="1"/>
</dbReference>